<evidence type="ECO:0000256" key="15">
    <source>
        <dbReference type="PIRSR" id="PIRSR001529-1"/>
    </source>
</evidence>
<feature type="binding site" evidence="16">
    <location>
        <begin position="291"/>
        <end position="294"/>
    </location>
    <ligand>
        <name>ATP</name>
        <dbReference type="ChEBI" id="CHEBI:30616"/>
    </ligand>
</feature>
<feature type="domain" description="Aminoacyl-transfer RNA synthetases class-II family profile" evidence="18">
    <location>
        <begin position="193"/>
        <end position="422"/>
    </location>
</feature>
<feature type="binding site" evidence="15">
    <location>
        <position position="298"/>
    </location>
    <ligand>
        <name>L-serine</name>
        <dbReference type="ChEBI" id="CHEBI:33384"/>
    </ligand>
</feature>
<evidence type="ECO:0000256" key="8">
    <source>
        <dbReference type="ARBA" id="ARBA00022840"/>
    </source>
</evidence>
<dbReference type="NCBIfam" id="TIGR00414">
    <property type="entry name" value="serS"/>
    <property type="match status" value="1"/>
</dbReference>
<name>A0A7X9DK57_UNCKA</name>
<dbReference type="InterPro" id="IPR002317">
    <property type="entry name" value="Ser-tRNA-ligase_type_1"/>
</dbReference>
<evidence type="ECO:0000256" key="9">
    <source>
        <dbReference type="ARBA" id="ARBA00022917"/>
    </source>
</evidence>
<dbReference type="InterPro" id="IPR010978">
    <property type="entry name" value="tRNA-bd_arm"/>
</dbReference>
<proteinExistence type="inferred from homology"/>
<dbReference type="InterPro" id="IPR045864">
    <property type="entry name" value="aa-tRNA-synth_II/BPL/LPL"/>
</dbReference>
<evidence type="ECO:0000256" key="7">
    <source>
        <dbReference type="ARBA" id="ARBA00022741"/>
    </source>
</evidence>
<dbReference type="PROSITE" id="PS50862">
    <property type="entry name" value="AA_TRNA_LIGASE_II"/>
    <property type="match status" value="1"/>
</dbReference>
<dbReference type="GO" id="GO:0006434">
    <property type="term" value="P:seryl-tRNA aminoacylation"/>
    <property type="evidence" value="ECO:0007669"/>
    <property type="project" value="UniProtKB-UniRule"/>
</dbReference>
<evidence type="ECO:0000256" key="6">
    <source>
        <dbReference type="ARBA" id="ARBA00022598"/>
    </source>
</evidence>
<dbReference type="EMBL" id="JAAZNL010000020">
    <property type="protein sequence ID" value="NMB69945.1"/>
    <property type="molecule type" value="Genomic_DNA"/>
</dbReference>
<comment type="similarity">
    <text evidence="3">Belongs to the class-II aminoacyl-tRNA synthetase family. Type-1 seryl-tRNA synthetase subfamily.</text>
</comment>
<organism evidence="19 20">
    <name type="scientific">candidate division WWE3 bacterium</name>
    <dbReference type="NCBI Taxonomy" id="2053526"/>
    <lineage>
        <taxon>Bacteria</taxon>
        <taxon>Katanobacteria</taxon>
    </lineage>
</organism>
<evidence type="ECO:0000256" key="3">
    <source>
        <dbReference type="ARBA" id="ARBA00010728"/>
    </source>
</evidence>
<dbReference type="Gene3D" id="1.10.287.40">
    <property type="entry name" value="Serine-tRNA synthetase, tRNA binding domain"/>
    <property type="match status" value="1"/>
</dbReference>
<reference evidence="19 20" key="1">
    <citation type="journal article" date="2020" name="Biotechnol. Biofuels">
        <title>New insights from the biogas microbiome by comprehensive genome-resolved metagenomics of nearly 1600 species originating from multiple anaerobic digesters.</title>
        <authorList>
            <person name="Campanaro S."/>
            <person name="Treu L."/>
            <person name="Rodriguez-R L.M."/>
            <person name="Kovalovszki A."/>
            <person name="Ziels R.M."/>
            <person name="Maus I."/>
            <person name="Zhu X."/>
            <person name="Kougias P.G."/>
            <person name="Basile A."/>
            <person name="Luo G."/>
            <person name="Schluter A."/>
            <person name="Konstantinidis K.T."/>
            <person name="Angelidaki I."/>
        </authorList>
    </citation>
    <scope>NUCLEOTIDE SEQUENCE [LARGE SCALE GENOMIC DNA]</scope>
    <source>
        <strain evidence="19">AS27yjCOA_165</strain>
    </source>
</reference>
<keyword evidence="6 19" id="KW-0436">Ligase</keyword>
<dbReference type="GO" id="GO:0005524">
    <property type="term" value="F:ATP binding"/>
    <property type="evidence" value="ECO:0007669"/>
    <property type="project" value="UniProtKB-KW"/>
</dbReference>
<dbReference type="SUPFAM" id="SSF46589">
    <property type="entry name" value="tRNA-binding arm"/>
    <property type="match status" value="1"/>
</dbReference>
<evidence type="ECO:0000256" key="4">
    <source>
        <dbReference type="ARBA" id="ARBA00012840"/>
    </source>
</evidence>
<gene>
    <name evidence="19" type="primary">serS</name>
    <name evidence="19" type="ORF">GYA27_01975</name>
</gene>
<evidence type="ECO:0000256" key="2">
    <source>
        <dbReference type="ARBA" id="ARBA00005045"/>
    </source>
</evidence>
<evidence type="ECO:0000256" key="13">
    <source>
        <dbReference type="ARBA" id="ARBA00048823"/>
    </source>
</evidence>
<accession>A0A7X9DK57</accession>
<dbReference type="EC" id="6.1.1.11" evidence="4 14"/>
<dbReference type="PIRSF" id="PIRSF001529">
    <property type="entry name" value="Ser-tRNA-synth_IIa"/>
    <property type="match status" value="1"/>
</dbReference>
<evidence type="ECO:0000259" key="18">
    <source>
        <dbReference type="PROSITE" id="PS50862"/>
    </source>
</evidence>
<comment type="pathway">
    <text evidence="2">Aminoacyl-tRNA biosynthesis; selenocysteinyl-tRNA(Sec) biosynthesis; L-seryl-tRNA(Sec) from L-serine and tRNA(Sec): step 1/1.</text>
</comment>
<evidence type="ECO:0000256" key="16">
    <source>
        <dbReference type="PIRSR" id="PIRSR001529-2"/>
    </source>
</evidence>
<evidence type="ECO:0000256" key="14">
    <source>
        <dbReference type="NCBIfam" id="TIGR00414"/>
    </source>
</evidence>
<dbReference type="PANTHER" id="PTHR43697:SF1">
    <property type="entry name" value="SERINE--TRNA LIGASE"/>
    <property type="match status" value="1"/>
</dbReference>
<dbReference type="SUPFAM" id="SSF55681">
    <property type="entry name" value="Class II aaRS and biotin synthetases"/>
    <property type="match status" value="1"/>
</dbReference>
<dbReference type="InterPro" id="IPR006195">
    <property type="entry name" value="aa-tRNA-synth_II"/>
</dbReference>
<dbReference type="AlphaFoldDB" id="A0A7X9DK57"/>
<evidence type="ECO:0000256" key="12">
    <source>
        <dbReference type="ARBA" id="ARBA00047929"/>
    </source>
</evidence>
<dbReference type="GO" id="GO:0005737">
    <property type="term" value="C:cytoplasm"/>
    <property type="evidence" value="ECO:0007669"/>
    <property type="project" value="UniProtKB-SubCell"/>
</dbReference>
<evidence type="ECO:0000313" key="19">
    <source>
        <dbReference type="EMBL" id="NMB69945.1"/>
    </source>
</evidence>
<dbReference type="InterPro" id="IPR015866">
    <property type="entry name" value="Ser-tRNA-synth_1_N"/>
</dbReference>
<comment type="catalytic activity">
    <reaction evidence="13">
        <text>tRNA(Ser) + L-serine + ATP = L-seryl-tRNA(Ser) + AMP + diphosphate + H(+)</text>
        <dbReference type="Rhea" id="RHEA:12292"/>
        <dbReference type="Rhea" id="RHEA-COMP:9669"/>
        <dbReference type="Rhea" id="RHEA-COMP:9703"/>
        <dbReference type="ChEBI" id="CHEBI:15378"/>
        <dbReference type="ChEBI" id="CHEBI:30616"/>
        <dbReference type="ChEBI" id="CHEBI:33019"/>
        <dbReference type="ChEBI" id="CHEBI:33384"/>
        <dbReference type="ChEBI" id="CHEBI:78442"/>
        <dbReference type="ChEBI" id="CHEBI:78533"/>
        <dbReference type="ChEBI" id="CHEBI:456215"/>
        <dbReference type="EC" id="6.1.1.11"/>
    </reaction>
</comment>
<comment type="catalytic activity">
    <reaction evidence="12">
        <text>tRNA(Sec) + L-serine + ATP = L-seryl-tRNA(Sec) + AMP + diphosphate + H(+)</text>
        <dbReference type="Rhea" id="RHEA:42580"/>
        <dbReference type="Rhea" id="RHEA-COMP:9742"/>
        <dbReference type="Rhea" id="RHEA-COMP:10128"/>
        <dbReference type="ChEBI" id="CHEBI:15378"/>
        <dbReference type="ChEBI" id="CHEBI:30616"/>
        <dbReference type="ChEBI" id="CHEBI:33019"/>
        <dbReference type="ChEBI" id="CHEBI:33384"/>
        <dbReference type="ChEBI" id="CHEBI:78442"/>
        <dbReference type="ChEBI" id="CHEBI:78533"/>
        <dbReference type="ChEBI" id="CHEBI:456215"/>
        <dbReference type="EC" id="6.1.1.11"/>
    </reaction>
</comment>
<dbReference type="Gene3D" id="3.30.930.10">
    <property type="entry name" value="Bira Bifunctional Protein, Domain 2"/>
    <property type="match status" value="1"/>
</dbReference>
<keyword evidence="8 16" id="KW-0067">ATP-binding</keyword>
<dbReference type="Proteomes" id="UP000526033">
    <property type="component" value="Unassembled WGS sequence"/>
</dbReference>
<evidence type="ECO:0000256" key="1">
    <source>
        <dbReference type="ARBA" id="ARBA00004496"/>
    </source>
</evidence>
<dbReference type="InterPro" id="IPR042103">
    <property type="entry name" value="SerRS_1_N_sf"/>
</dbReference>
<dbReference type="InterPro" id="IPR002314">
    <property type="entry name" value="aa-tRNA-synt_IIb"/>
</dbReference>
<evidence type="ECO:0000256" key="11">
    <source>
        <dbReference type="ARBA" id="ARBA00039158"/>
    </source>
</evidence>
<evidence type="ECO:0000256" key="17">
    <source>
        <dbReference type="SAM" id="Coils"/>
    </source>
</evidence>
<protein>
    <recommendedName>
        <fullName evidence="11 14">Serine--tRNA ligase</fullName>
        <ecNumber evidence="4 14">6.1.1.11</ecNumber>
    </recommendedName>
</protein>
<sequence length="439" mass="49486">MLDIKYIKENKEKVKKAVNDKQMSNSVDIDLLLGTYDTYLELLKQVEIHRNLKNNLSKDISKLTEGDRSKILLEAKDVKSELTKLETELTAISEKLNTLQLAVPNIYAEDVPYGVDESENVVARKVGEPKVFDFTPKEHMDIGEALGIIDVETAGKVSGSRFCYLLNEAVLLQFALVQFCLKTVTDPVVIADLAKKAGSPSAKTFIPVVPPVIVKPEVMKRMDRLDPIEERYYIPSDDVLLVGSAEHTLGPMLADSTIEYAKLPIRYIGYSTAFRREAGSYGKDVKGILRVHQFDKLEMESFAAQEQGESEQRLFVAIQEYLVQQLGIPYQVVNVCTGDMGKPDYRHIDIECWLPGQGKYRETHTSDYMTDYQSRRLNAGYRDKNGDRKLMYMNDATAIAIGRTLIAILENYQQKDGSVVIPGVLRPFMGIEIIEPKKS</sequence>
<feature type="site" description="Important for serine binding" evidence="15">
    <location>
        <position position="397"/>
    </location>
</feature>
<keyword evidence="10" id="KW-0030">Aminoacyl-tRNA synthetase</keyword>
<evidence type="ECO:0000313" key="20">
    <source>
        <dbReference type="Proteomes" id="UP000526033"/>
    </source>
</evidence>
<dbReference type="GO" id="GO:0004828">
    <property type="term" value="F:serine-tRNA ligase activity"/>
    <property type="evidence" value="ECO:0007669"/>
    <property type="project" value="UniProtKB-UniRule"/>
</dbReference>
<keyword evidence="7" id="KW-0547">Nucleotide-binding</keyword>
<dbReference type="Pfam" id="PF02403">
    <property type="entry name" value="Seryl_tRNA_N"/>
    <property type="match status" value="1"/>
</dbReference>
<feature type="binding site" evidence="16">
    <location>
        <begin position="275"/>
        <end position="277"/>
    </location>
    <ligand>
        <name>ATP</name>
        <dbReference type="ChEBI" id="CHEBI:30616"/>
    </ligand>
</feature>
<comment type="subcellular location">
    <subcellularLocation>
        <location evidence="1">Cytoplasm</location>
    </subcellularLocation>
</comment>
<dbReference type="PRINTS" id="PR00981">
    <property type="entry name" value="TRNASYNTHSER"/>
</dbReference>
<dbReference type="Pfam" id="PF00587">
    <property type="entry name" value="tRNA-synt_2b"/>
    <property type="match status" value="1"/>
</dbReference>
<keyword evidence="5" id="KW-0963">Cytoplasm</keyword>
<keyword evidence="9" id="KW-0648">Protein biosynthesis</keyword>
<evidence type="ECO:0000256" key="5">
    <source>
        <dbReference type="ARBA" id="ARBA00022490"/>
    </source>
</evidence>
<feature type="binding site" evidence="15">
    <location>
        <position position="275"/>
    </location>
    <ligand>
        <name>L-serine</name>
        <dbReference type="ChEBI" id="CHEBI:33384"/>
    </ligand>
</feature>
<comment type="caution">
    <text evidence="19">The sequence shown here is derived from an EMBL/GenBank/DDBJ whole genome shotgun (WGS) entry which is preliminary data.</text>
</comment>
<keyword evidence="17" id="KW-0175">Coiled coil</keyword>
<evidence type="ECO:0000256" key="10">
    <source>
        <dbReference type="ARBA" id="ARBA00023146"/>
    </source>
</evidence>
<feature type="coiled-coil region" evidence="17">
    <location>
        <begin position="68"/>
        <end position="102"/>
    </location>
</feature>
<dbReference type="PANTHER" id="PTHR43697">
    <property type="entry name" value="SERYL-TRNA SYNTHETASE"/>
    <property type="match status" value="1"/>
</dbReference>